<gene>
    <name evidence="1" type="ORF">MRB53_030185</name>
</gene>
<evidence type="ECO:0000313" key="1">
    <source>
        <dbReference type="EMBL" id="KAJ8621656.1"/>
    </source>
</evidence>
<dbReference type="Proteomes" id="UP001234297">
    <property type="component" value="Chromosome 10"/>
</dbReference>
<dbReference type="EMBL" id="CM056818">
    <property type="protein sequence ID" value="KAJ8621656.1"/>
    <property type="molecule type" value="Genomic_DNA"/>
</dbReference>
<sequence length="103" mass="11855">MQPTADLFNLPKNTVTKQMNASDIEKLKQIYEAEGNAVDCEVVICYCMKQLTHKQVIASNLPWSVVDGLRAEIVNKFLNDTHRSWTIENFHVRQQSANDDFEQ</sequence>
<proteinExistence type="predicted"/>
<name>A0ACC2KKF9_PERAE</name>
<accession>A0ACC2KKF9</accession>
<keyword evidence="2" id="KW-1185">Reference proteome</keyword>
<protein>
    <submittedName>
        <fullName evidence="1">Uncharacterized protein</fullName>
    </submittedName>
</protein>
<organism evidence="1 2">
    <name type="scientific">Persea americana</name>
    <name type="common">Avocado</name>
    <dbReference type="NCBI Taxonomy" id="3435"/>
    <lineage>
        <taxon>Eukaryota</taxon>
        <taxon>Viridiplantae</taxon>
        <taxon>Streptophyta</taxon>
        <taxon>Embryophyta</taxon>
        <taxon>Tracheophyta</taxon>
        <taxon>Spermatophyta</taxon>
        <taxon>Magnoliopsida</taxon>
        <taxon>Magnoliidae</taxon>
        <taxon>Laurales</taxon>
        <taxon>Lauraceae</taxon>
        <taxon>Persea</taxon>
    </lineage>
</organism>
<reference evidence="1 2" key="1">
    <citation type="journal article" date="2022" name="Hortic Res">
        <title>A haplotype resolved chromosomal level avocado genome allows analysis of novel avocado genes.</title>
        <authorList>
            <person name="Nath O."/>
            <person name="Fletcher S.J."/>
            <person name="Hayward A."/>
            <person name="Shaw L.M."/>
            <person name="Masouleh A.K."/>
            <person name="Furtado A."/>
            <person name="Henry R.J."/>
            <person name="Mitter N."/>
        </authorList>
    </citation>
    <scope>NUCLEOTIDE SEQUENCE [LARGE SCALE GENOMIC DNA]</scope>
    <source>
        <strain evidence="2">cv. Hass</strain>
    </source>
</reference>
<evidence type="ECO:0000313" key="2">
    <source>
        <dbReference type="Proteomes" id="UP001234297"/>
    </source>
</evidence>
<comment type="caution">
    <text evidence="1">The sequence shown here is derived from an EMBL/GenBank/DDBJ whole genome shotgun (WGS) entry which is preliminary data.</text>
</comment>